<dbReference type="Proteomes" id="UP000299211">
    <property type="component" value="Unassembled WGS sequence"/>
</dbReference>
<sequence>MPIVLWSVVVSHFTAADPGRRGRTGRGAGRVMTVLLSIPRLCPRPARTSHWADAARITSTGVTIADLPDTYGT</sequence>
<comment type="caution">
    <text evidence="2">The sequence shown here is derived from an EMBL/GenBank/DDBJ whole genome shotgun (WGS) entry which is preliminary data.</text>
</comment>
<evidence type="ECO:0000313" key="1">
    <source>
        <dbReference type="EMBL" id="GDY67836.1"/>
    </source>
</evidence>
<dbReference type="EMBL" id="BJHY01000001">
    <property type="protein sequence ID" value="GDY71842.1"/>
    <property type="molecule type" value="Genomic_DNA"/>
</dbReference>
<evidence type="ECO:0000313" key="2">
    <source>
        <dbReference type="EMBL" id="GDY71842.1"/>
    </source>
</evidence>
<reference evidence="2 3" key="1">
    <citation type="submission" date="2019-04" db="EMBL/GenBank/DDBJ databases">
        <title>Draft genome sequences of Streptomyces avermitilis ATCC 31267.</title>
        <authorList>
            <person name="Komaki H."/>
            <person name="Tamura T."/>
            <person name="Hosoyama A."/>
        </authorList>
    </citation>
    <scope>NUCLEOTIDE SEQUENCE [LARGE SCALE GENOMIC DNA]</scope>
    <source>
        <strain evidence="2 3">ATCC 31267</strain>
    </source>
</reference>
<accession>A0A4D4MIF9</accession>
<dbReference type="Proteomes" id="UP000302139">
    <property type="component" value="Unassembled WGS sequence"/>
</dbReference>
<dbReference type="EMBL" id="BJHX01000001">
    <property type="protein sequence ID" value="GDY67836.1"/>
    <property type="molecule type" value="Genomic_DNA"/>
</dbReference>
<protein>
    <submittedName>
        <fullName evidence="2">Uncharacterized protein</fullName>
    </submittedName>
</protein>
<name>A0A4D4MIF9_STRAX</name>
<reference evidence="1 4" key="2">
    <citation type="submission" date="2019-04" db="EMBL/GenBank/DDBJ databases">
        <title>Draft genome sequences of Streptomyces avermitilis NBRC 14893.</title>
        <authorList>
            <person name="Komaki H."/>
            <person name="Tamura T."/>
            <person name="Hosoyama A."/>
        </authorList>
    </citation>
    <scope>NUCLEOTIDE SEQUENCE [LARGE SCALE GENOMIC DNA]</scope>
    <source>
        <strain evidence="1 4">NBRC 14893</strain>
    </source>
</reference>
<dbReference type="AlphaFoldDB" id="A0A4D4MIF9"/>
<organism evidence="2 3">
    <name type="scientific">Streptomyces avermitilis</name>
    <dbReference type="NCBI Taxonomy" id="33903"/>
    <lineage>
        <taxon>Bacteria</taxon>
        <taxon>Bacillati</taxon>
        <taxon>Actinomycetota</taxon>
        <taxon>Actinomycetes</taxon>
        <taxon>Kitasatosporales</taxon>
        <taxon>Streptomycetaceae</taxon>
        <taxon>Streptomyces</taxon>
    </lineage>
</organism>
<gene>
    <name evidence="1" type="ORF">SAV14893_072290</name>
    <name evidence="2" type="ORF">SAV31267_013270</name>
</gene>
<evidence type="ECO:0000313" key="3">
    <source>
        <dbReference type="Proteomes" id="UP000299211"/>
    </source>
</evidence>
<evidence type="ECO:0000313" key="4">
    <source>
        <dbReference type="Proteomes" id="UP000302139"/>
    </source>
</evidence>
<proteinExistence type="predicted"/>